<evidence type="ECO:0008006" key="4">
    <source>
        <dbReference type="Google" id="ProtNLM"/>
    </source>
</evidence>
<organism evidence="2 3">
    <name type="scientific">Kitasatospora cineracea</name>
    <dbReference type="NCBI Taxonomy" id="88074"/>
    <lineage>
        <taxon>Bacteria</taxon>
        <taxon>Bacillati</taxon>
        <taxon>Actinomycetota</taxon>
        <taxon>Actinomycetes</taxon>
        <taxon>Kitasatosporales</taxon>
        <taxon>Streptomycetaceae</taxon>
        <taxon>Kitasatospora</taxon>
    </lineage>
</organism>
<proteinExistence type="predicted"/>
<keyword evidence="1" id="KW-0732">Signal</keyword>
<dbReference type="RefSeq" id="WP_162871568.1">
    <property type="nucleotide sequence ID" value="NZ_RKQG01000001.1"/>
</dbReference>
<keyword evidence="3" id="KW-1185">Reference proteome</keyword>
<evidence type="ECO:0000313" key="2">
    <source>
        <dbReference type="EMBL" id="RPE34034.1"/>
    </source>
</evidence>
<accession>A0A3N4SC71</accession>
<gene>
    <name evidence="2" type="ORF">EDD38_2344</name>
</gene>
<dbReference type="EMBL" id="RKQG01000001">
    <property type="protein sequence ID" value="RPE34034.1"/>
    <property type="molecule type" value="Genomic_DNA"/>
</dbReference>
<reference evidence="2 3" key="1">
    <citation type="submission" date="2018-11" db="EMBL/GenBank/DDBJ databases">
        <title>Sequencing the genomes of 1000 actinobacteria strains.</title>
        <authorList>
            <person name="Klenk H.-P."/>
        </authorList>
    </citation>
    <scope>NUCLEOTIDE SEQUENCE [LARGE SCALE GENOMIC DNA]</scope>
    <source>
        <strain evidence="2 3">DSM 44781</strain>
    </source>
</reference>
<feature type="chain" id="PRO_5038493554" description="Secreted protein" evidence="1">
    <location>
        <begin position="31"/>
        <end position="56"/>
    </location>
</feature>
<dbReference type="Proteomes" id="UP000266906">
    <property type="component" value="Unassembled WGS sequence"/>
</dbReference>
<evidence type="ECO:0000256" key="1">
    <source>
        <dbReference type="SAM" id="SignalP"/>
    </source>
</evidence>
<feature type="signal peptide" evidence="1">
    <location>
        <begin position="1"/>
        <end position="30"/>
    </location>
</feature>
<comment type="caution">
    <text evidence="2">The sequence shown here is derived from an EMBL/GenBank/DDBJ whole genome shotgun (WGS) entry which is preliminary data.</text>
</comment>
<protein>
    <recommendedName>
        <fullName evidence="4">Secreted protein</fullName>
    </recommendedName>
</protein>
<name>A0A3N4SC71_9ACTN</name>
<sequence length="56" mass="5666">MKKTGTPLWIAGISAVASVVVLLSGAPAQAAADELPRESVVCPASLMWDVVAGACR</sequence>
<evidence type="ECO:0000313" key="3">
    <source>
        <dbReference type="Proteomes" id="UP000266906"/>
    </source>
</evidence>
<dbReference type="AlphaFoldDB" id="A0A3N4SC71"/>